<evidence type="ECO:0000313" key="3">
    <source>
        <dbReference type="EMBL" id="OPX44263.1"/>
    </source>
</evidence>
<dbReference type="Gene3D" id="3.40.50.200">
    <property type="entry name" value="Peptidase S8/S53 domain"/>
    <property type="match status" value="1"/>
</dbReference>
<dbReference type="InterPro" id="IPR036852">
    <property type="entry name" value="Peptidase_S8/S53_dom_sf"/>
</dbReference>
<keyword evidence="1" id="KW-0645">Protease</keyword>
<dbReference type="SUPFAM" id="SSF52743">
    <property type="entry name" value="Subtilisin-like"/>
    <property type="match status" value="1"/>
</dbReference>
<keyword evidence="1" id="KW-0720">Serine protease</keyword>
<dbReference type="Proteomes" id="UP000191554">
    <property type="component" value="Unassembled WGS sequence"/>
</dbReference>
<evidence type="ECO:0000259" key="2">
    <source>
        <dbReference type="Pfam" id="PF00082"/>
    </source>
</evidence>
<feature type="active site" description="Charge relay system" evidence="1">
    <location>
        <position position="4"/>
    </location>
</feature>
<dbReference type="InterPro" id="IPR000209">
    <property type="entry name" value="Peptidase_S8/S53_dom"/>
</dbReference>
<accession>A0A1V4SKF0</accession>
<evidence type="ECO:0000256" key="1">
    <source>
        <dbReference type="PROSITE-ProRule" id="PRU01240"/>
    </source>
</evidence>
<dbReference type="GO" id="GO:0004252">
    <property type="term" value="F:serine-type endopeptidase activity"/>
    <property type="evidence" value="ECO:0007669"/>
    <property type="project" value="UniProtKB-UniRule"/>
</dbReference>
<feature type="active site" description="Charge relay system" evidence="1">
    <location>
        <position position="44"/>
    </location>
</feature>
<dbReference type="Pfam" id="PF00082">
    <property type="entry name" value="Peptidase_S8"/>
    <property type="match status" value="1"/>
</dbReference>
<dbReference type="STRING" id="48256.CLHUN_18170"/>
<organism evidence="3 4">
    <name type="scientific">Ruminiclostridium hungatei</name>
    <name type="common">Clostridium hungatei</name>
    <dbReference type="NCBI Taxonomy" id="48256"/>
    <lineage>
        <taxon>Bacteria</taxon>
        <taxon>Bacillati</taxon>
        <taxon>Bacillota</taxon>
        <taxon>Clostridia</taxon>
        <taxon>Eubacteriales</taxon>
        <taxon>Oscillospiraceae</taxon>
        <taxon>Ruminiclostridium</taxon>
    </lineage>
</organism>
<dbReference type="GO" id="GO:0006508">
    <property type="term" value="P:proteolysis"/>
    <property type="evidence" value="ECO:0007669"/>
    <property type="project" value="UniProtKB-KW"/>
</dbReference>
<protein>
    <submittedName>
        <fullName evidence="3">Subtilase family protein</fullName>
    </submittedName>
</protein>
<feature type="active site" description="Charge relay system" evidence="1">
    <location>
        <position position="186"/>
    </location>
</feature>
<dbReference type="EMBL" id="MZGX01000010">
    <property type="protein sequence ID" value="OPX44263.1"/>
    <property type="molecule type" value="Genomic_DNA"/>
</dbReference>
<proteinExistence type="inferred from homology"/>
<dbReference type="PROSITE" id="PS51892">
    <property type="entry name" value="SUBTILASE"/>
    <property type="match status" value="1"/>
</dbReference>
<comment type="caution">
    <text evidence="3">The sequence shown here is derived from an EMBL/GenBank/DDBJ whole genome shotgun (WGS) entry which is preliminary data.</text>
</comment>
<keyword evidence="4" id="KW-1185">Reference proteome</keyword>
<feature type="domain" description="Peptidase S8/S53" evidence="2">
    <location>
        <begin position="2"/>
        <end position="217"/>
    </location>
</feature>
<gene>
    <name evidence="3" type="ORF">CLHUN_18170</name>
</gene>
<dbReference type="AlphaFoldDB" id="A0A1V4SKF0"/>
<comment type="similarity">
    <text evidence="1">Belongs to the peptidase S8 family.</text>
</comment>
<name>A0A1V4SKF0_RUMHU</name>
<keyword evidence="1" id="KW-0378">Hydrolase</keyword>
<sequence length="220" mass="24254">MVIDSGIDTEISDLGKYVAVSTGFRLNEEGYITEYPQMEVRYQHGTIISLIIRHICSSIELISLNILNENAATDGRILLYAMSRALDYQPDIVHMSLGTARWKYKRYIRRIAREADRRNIALVAAASNQGPESYPACVKGVFGVKGGNFSENLHYSYKSGFFYAPLNAAGVPGYGGEDLSRASGTSISAAFITGHLANIRLNTGPINNRNLKKILLENQS</sequence>
<evidence type="ECO:0000313" key="4">
    <source>
        <dbReference type="Proteomes" id="UP000191554"/>
    </source>
</evidence>
<reference evidence="3 4" key="1">
    <citation type="submission" date="2017-03" db="EMBL/GenBank/DDBJ databases">
        <title>Genome sequence of Clostridium hungatei DSM 14427.</title>
        <authorList>
            <person name="Poehlein A."/>
            <person name="Daniel R."/>
        </authorList>
    </citation>
    <scope>NUCLEOTIDE SEQUENCE [LARGE SCALE GENOMIC DNA]</scope>
    <source>
        <strain evidence="3 4">DSM 14427</strain>
    </source>
</reference>